<dbReference type="Pfam" id="PF00300">
    <property type="entry name" value="His_Phos_1"/>
    <property type="match status" value="1"/>
</dbReference>
<evidence type="ECO:0000313" key="6">
    <source>
        <dbReference type="EMBL" id="SOC53509.1"/>
    </source>
</evidence>
<feature type="region of interest" description="Disordered" evidence="5">
    <location>
        <begin position="1"/>
        <end position="34"/>
    </location>
</feature>
<feature type="region of interest" description="Disordered" evidence="5">
    <location>
        <begin position="237"/>
        <end position="257"/>
    </location>
</feature>
<proteinExistence type="predicted"/>
<feature type="active site" description="Proton donor/acceptor" evidence="3">
    <location>
        <position position="114"/>
    </location>
</feature>
<keyword evidence="1" id="KW-0324">Glycolysis</keyword>
<evidence type="ECO:0000256" key="5">
    <source>
        <dbReference type="SAM" id="MobiDB-lite"/>
    </source>
</evidence>
<dbReference type="GO" id="GO:0005737">
    <property type="term" value="C:cytoplasm"/>
    <property type="evidence" value="ECO:0007669"/>
    <property type="project" value="TreeGrafter"/>
</dbReference>
<name>A0A285VHF1_9MICO</name>
<feature type="compositionally biased region" description="Polar residues" evidence="5">
    <location>
        <begin position="1"/>
        <end position="10"/>
    </location>
</feature>
<evidence type="ECO:0000256" key="2">
    <source>
        <dbReference type="ARBA" id="ARBA00023235"/>
    </source>
</evidence>
<dbReference type="SMART" id="SM00855">
    <property type="entry name" value="PGAM"/>
    <property type="match status" value="1"/>
</dbReference>
<keyword evidence="7" id="KW-1185">Reference proteome</keyword>
<dbReference type="InterPro" id="IPR001345">
    <property type="entry name" value="PG/BPGM_mutase_AS"/>
</dbReference>
<protein>
    <submittedName>
        <fullName evidence="6">Broad specificity phosphatase PhoE</fullName>
    </submittedName>
</protein>
<sequence>MSPENESLDTASDKRGVASLTLVRHGESEGNLADRAALEANEPRLDLDLRDADVPLSETGRQQARAVRDHLRSLPEDQRPTAVASSPYRRARQTAEIAVEGLDVPLVVDERLRERDLGAFDGLTWIGIQQEYPHESERRARVGKFYYRPPGGESWADVALRVRQVHLELQERYAGERLCVFSHQATIMAFRVAIEGLEEGEVLDADKSTPLANCSMTVYEPGESGLELVAYGDTSAVDRAGEHVTHEPSRGDEERAG</sequence>
<dbReference type="PANTHER" id="PTHR48100">
    <property type="entry name" value="BROAD-SPECIFICITY PHOSPHATASE YOR283W-RELATED"/>
    <property type="match status" value="1"/>
</dbReference>
<organism evidence="6 7">
    <name type="scientific">Ornithinimicrobium cerasi</name>
    <dbReference type="NCBI Taxonomy" id="2248773"/>
    <lineage>
        <taxon>Bacteria</taxon>
        <taxon>Bacillati</taxon>
        <taxon>Actinomycetota</taxon>
        <taxon>Actinomycetes</taxon>
        <taxon>Micrococcales</taxon>
        <taxon>Ornithinimicrobiaceae</taxon>
        <taxon>Ornithinimicrobium</taxon>
    </lineage>
</organism>
<gene>
    <name evidence="6" type="ORF">SAMN05421879_1025</name>
</gene>
<dbReference type="AlphaFoldDB" id="A0A285VHF1"/>
<keyword evidence="2" id="KW-0413">Isomerase</keyword>
<evidence type="ECO:0000313" key="7">
    <source>
        <dbReference type="Proteomes" id="UP000219688"/>
    </source>
</evidence>
<dbReference type="Gene3D" id="3.40.50.1240">
    <property type="entry name" value="Phosphoglycerate mutase-like"/>
    <property type="match status" value="1"/>
</dbReference>
<dbReference type="CDD" id="cd07067">
    <property type="entry name" value="HP_PGM_like"/>
    <property type="match status" value="1"/>
</dbReference>
<feature type="active site" description="Tele-phosphohistidine intermediate" evidence="3">
    <location>
        <position position="25"/>
    </location>
</feature>
<dbReference type="Proteomes" id="UP000219688">
    <property type="component" value="Unassembled WGS sequence"/>
</dbReference>
<reference evidence="7" key="1">
    <citation type="submission" date="2017-08" db="EMBL/GenBank/DDBJ databases">
        <authorList>
            <person name="Varghese N."/>
            <person name="Submissions S."/>
        </authorList>
    </citation>
    <scope>NUCLEOTIDE SEQUENCE [LARGE SCALE GENOMIC DNA]</scope>
    <source>
        <strain evidence="7">USBA17B2</strain>
    </source>
</reference>
<feature type="binding site" evidence="4">
    <location>
        <begin position="24"/>
        <end position="31"/>
    </location>
    <ligand>
        <name>substrate</name>
    </ligand>
</feature>
<dbReference type="InterPro" id="IPR013078">
    <property type="entry name" value="His_Pase_superF_clade-1"/>
</dbReference>
<accession>A0A285VHF1</accession>
<dbReference type="SUPFAM" id="SSF53254">
    <property type="entry name" value="Phosphoglycerate mutase-like"/>
    <property type="match status" value="1"/>
</dbReference>
<dbReference type="InterPro" id="IPR029033">
    <property type="entry name" value="His_PPase_superfam"/>
</dbReference>
<dbReference type="RefSeq" id="WP_097187072.1">
    <property type="nucleotide sequence ID" value="NZ_OBQK01000002.1"/>
</dbReference>
<feature type="binding site" evidence="4">
    <location>
        <position position="90"/>
    </location>
    <ligand>
        <name>substrate</name>
    </ligand>
</feature>
<feature type="compositionally biased region" description="Basic and acidic residues" evidence="5">
    <location>
        <begin position="239"/>
        <end position="257"/>
    </location>
</feature>
<evidence type="ECO:0000256" key="1">
    <source>
        <dbReference type="ARBA" id="ARBA00023152"/>
    </source>
</evidence>
<dbReference type="GO" id="GO:0016791">
    <property type="term" value="F:phosphatase activity"/>
    <property type="evidence" value="ECO:0007669"/>
    <property type="project" value="TreeGrafter"/>
</dbReference>
<evidence type="ECO:0000256" key="4">
    <source>
        <dbReference type="PIRSR" id="PIRSR613078-2"/>
    </source>
</evidence>
<evidence type="ECO:0000256" key="3">
    <source>
        <dbReference type="PIRSR" id="PIRSR613078-1"/>
    </source>
</evidence>
<dbReference type="InterPro" id="IPR050275">
    <property type="entry name" value="PGM_Phosphatase"/>
</dbReference>
<dbReference type="PROSITE" id="PS00175">
    <property type="entry name" value="PG_MUTASE"/>
    <property type="match status" value="1"/>
</dbReference>
<dbReference type="EMBL" id="OBQK01000002">
    <property type="protein sequence ID" value="SOC53509.1"/>
    <property type="molecule type" value="Genomic_DNA"/>
</dbReference>
<dbReference type="PANTHER" id="PTHR48100:SF1">
    <property type="entry name" value="HISTIDINE PHOSPHATASE FAMILY PROTEIN-RELATED"/>
    <property type="match status" value="1"/>
</dbReference>